<keyword evidence="2" id="KW-1185">Reference proteome</keyword>
<comment type="caution">
    <text evidence="1">The sequence shown here is derived from an EMBL/GenBank/DDBJ whole genome shotgun (WGS) entry which is preliminary data.</text>
</comment>
<reference evidence="1" key="1">
    <citation type="submission" date="2023-07" db="EMBL/GenBank/DDBJ databases">
        <title>Black Yeasts Isolated from many extreme environments.</title>
        <authorList>
            <person name="Coleine C."/>
            <person name="Stajich J.E."/>
            <person name="Selbmann L."/>
        </authorList>
    </citation>
    <scope>NUCLEOTIDE SEQUENCE</scope>
    <source>
        <strain evidence="1">CCFEE 5714</strain>
    </source>
</reference>
<evidence type="ECO:0000313" key="1">
    <source>
        <dbReference type="EMBL" id="KAK3708332.1"/>
    </source>
</evidence>
<evidence type="ECO:0000313" key="2">
    <source>
        <dbReference type="Proteomes" id="UP001281147"/>
    </source>
</evidence>
<accession>A0ACC3N1X5</accession>
<dbReference type="EMBL" id="JAUTXU010000102">
    <property type="protein sequence ID" value="KAK3708332.1"/>
    <property type="molecule type" value="Genomic_DNA"/>
</dbReference>
<protein>
    <submittedName>
        <fullName evidence="1">Uncharacterized protein</fullName>
    </submittedName>
</protein>
<proteinExistence type="predicted"/>
<dbReference type="Proteomes" id="UP001281147">
    <property type="component" value="Unassembled WGS sequence"/>
</dbReference>
<gene>
    <name evidence="1" type="ORF">LTR37_011597</name>
</gene>
<organism evidence="1 2">
    <name type="scientific">Vermiconidia calcicola</name>
    <dbReference type="NCBI Taxonomy" id="1690605"/>
    <lineage>
        <taxon>Eukaryota</taxon>
        <taxon>Fungi</taxon>
        <taxon>Dikarya</taxon>
        <taxon>Ascomycota</taxon>
        <taxon>Pezizomycotina</taxon>
        <taxon>Dothideomycetes</taxon>
        <taxon>Dothideomycetidae</taxon>
        <taxon>Mycosphaerellales</taxon>
        <taxon>Extremaceae</taxon>
        <taxon>Vermiconidia</taxon>
    </lineage>
</organism>
<sequence length="726" mass="79094">MRSFPAIGSTEDANREDYISSTKQDSQKQQPVVVVKAVGSIHADNMAEVDALPFLKTEPQICEEIVMSGAVPNDDDESCQNNPQRPRCSNESYSLQLPKPISDTESKFLSRLFESTETTQTQKRRISFLDISAAVNEFELEVHTSFLSPTGKLVLHHFKALAKSPSKPANVLLRVLTENLPMEQKVTLVKDLGHLLRPQDRYPLQQVMLHEVEVRSNPQGHVQQTAHVEGPLSTYTVFDTEDDANRKDQKHDERALTPAPLKIRKLLKDEDREKYSLSPLADAGEPQAPSTPLEMTVLDWQSATQAATKQQGSVKHARADLIERCGHDVPNHLLQSRSSTESGRRTPQPGFTGPKVPGSVRRAHLAARQALSGSSDTSDRPSPKVASAVSSPQRSTETIRSFTPDVAKPDDSPSSHDDAFMNPRKPPQPPPRFPPREGSLPRVAPSQPRIIAEGPAAAAFREASIQKQLGGPQPSTGHFHSLGLSESARYALQTPSSRAEESSVTLIDTPNSETQFTSRSSSLPHGPWSATDHKVRGPRISRYPFFGLTHMSSGKRQPESTVLSRGQGNPRTEEPYSQGTPASNGSCLRGGGSSQSSTTKPEPSQDRRKRINTVLGHVNRLEDSERPHAGLWWLAGGRAGGGRRVPTAGELRERRKLEEANRNAVGFWGTALGVRAVRRLSVADPDGDGEDAGADAKGVEKNKDVDEGERGDDVDGGEHAAKAVGS</sequence>
<name>A0ACC3N1X5_9PEZI</name>